<dbReference type="OrthoDB" id="982181at2759"/>
<name>A0A9R0KBJ8_SPIOL</name>
<evidence type="ECO:0000256" key="1">
    <source>
        <dbReference type="SAM" id="MobiDB-lite"/>
    </source>
</evidence>
<sequence>MLAAEPPTASPHFRHPKPGGRIPLQPKNNILINNTYEPPKSNPPKITHQLPFPLSPIISESNKENYWDLTPNNTHIIEPMDASLADELTAVKLKLERLKFERDNTERMLQERDRILEIQMTELHRRGEFQKELEIEVDRLYRLKHLKLACTRMSPIRSLRDKEMEKKNKEPKLVNECEKSGGNKEEMVSENSTAESPTPSFSSSSASKSSSSVTSKSTATSKLLPIRLRLSLESALDE</sequence>
<evidence type="ECO:0000313" key="3">
    <source>
        <dbReference type="RefSeq" id="XP_021865614.1"/>
    </source>
</evidence>
<dbReference type="PANTHER" id="PTHR36790:SF1">
    <property type="entry name" value="MYELIN TRANSCRIPTION FACTOR"/>
    <property type="match status" value="1"/>
</dbReference>
<reference evidence="2" key="1">
    <citation type="journal article" date="2021" name="Nat. Commun.">
        <title>Genomic analyses provide insights into spinach domestication and the genetic basis of agronomic traits.</title>
        <authorList>
            <person name="Cai X."/>
            <person name="Sun X."/>
            <person name="Xu C."/>
            <person name="Sun H."/>
            <person name="Wang X."/>
            <person name="Ge C."/>
            <person name="Zhang Z."/>
            <person name="Wang Q."/>
            <person name="Fei Z."/>
            <person name="Jiao C."/>
            <person name="Wang Q."/>
        </authorList>
    </citation>
    <scope>NUCLEOTIDE SEQUENCE [LARGE SCALE GENOMIC DNA]</scope>
    <source>
        <strain evidence="2">cv. Varoflay</strain>
    </source>
</reference>
<reference evidence="3" key="2">
    <citation type="submission" date="2025-08" db="UniProtKB">
        <authorList>
            <consortium name="RefSeq"/>
        </authorList>
    </citation>
    <scope>IDENTIFICATION</scope>
    <source>
        <tissue evidence="3">Leaf</tissue>
    </source>
</reference>
<dbReference type="KEGG" id="soe:110804339"/>
<gene>
    <name evidence="3" type="primary">LOC110804339</name>
</gene>
<feature type="region of interest" description="Disordered" evidence="1">
    <location>
        <begin position="1"/>
        <end position="26"/>
    </location>
</feature>
<protein>
    <submittedName>
        <fullName evidence="3">Uncharacterized protein</fullName>
    </submittedName>
</protein>
<keyword evidence="2" id="KW-1185">Reference proteome</keyword>
<feature type="region of interest" description="Disordered" evidence="1">
    <location>
        <begin position="160"/>
        <end position="219"/>
    </location>
</feature>
<feature type="compositionally biased region" description="Basic and acidic residues" evidence="1">
    <location>
        <begin position="160"/>
        <end position="187"/>
    </location>
</feature>
<dbReference type="RefSeq" id="XP_021865614.1">
    <property type="nucleotide sequence ID" value="XM_022009922.2"/>
</dbReference>
<dbReference type="Proteomes" id="UP000813463">
    <property type="component" value="Chromosome 5"/>
</dbReference>
<feature type="compositionally biased region" description="Low complexity" evidence="1">
    <location>
        <begin position="192"/>
        <end position="219"/>
    </location>
</feature>
<organism evidence="2 3">
    <name type="scientific">Spinacia oleracea</name>
    <name type="common">Spinach</name>
    <dbReference type="NCBI Taxonomy" id="3562"/>
    <lineage>
        <taxon>Eukaryota</taxon>
        <taxon>Viridiplantae</taxon>
        <taxon>Streptophyta</taxon>
        <taxon>Embryophyta</taxon>
        <taxon>Tracheophyta</taxon>
        <taxon>Spermatophyta</taxon>
        <taxon>Magnoliopsida</taxon>
        <taxon>eudicotyledons</taxon>
        <taxon>Gunneridae</taxon>
        <taxon>Pentapetalae</taxon>
        <taxon>Caryophyllales</taxon>
        <taxon>Chenopodiaceae</taxon>
        <taxon>Chenopodioideae</taxon>
        <taxon>Anserineae</taxon>
        <taxon>Spinacia</taxon>
    </lineage>
</organism>
<proteinExistence type="predicted"/>
<dbReference type="GeneID" id="110804339"/>
<accession>A0A9R0KBJ8</accession>
<dbReference type="AlphaFoldDB" id="A0A9R0KBJ8"/>
<dbReference type="PANTHER" id="PTHR36790">
    <property type="entry name" value="MYELIN TRANSCRIPTION FACTOR"/>
    <property type="match status" value="1"/>
</dbReference>
<evidence type="ECO:0000313" key="2">
    <source>
        <dbReference type="Proteomes" id="UP000813463"/>
    </source>
</evidence>